<keyword evidence="3" id="KW-0732">Signal</keyword>
<dbReference type="OrthoDB" id="174615at2"/>
<dbReference type="SMART" id="SM00028">
    <property type="entry name" value="TPR"/>
    <property type="match status" value="7"/>
</dbReference>
<comment type="caution">
    <text evidence="4">The sequence shown here is derived from an EMBL/GenBank/DDBJ whole genome shotgun (WGS) entry which is preliminary data.</text>
</comment>
<dbReference type="InterPro" id="IPR011990">
    <property type="entry name" value="TPR-like_helical_dom_sf"/>
</dbReference>
<dbReference type="InterPro" id="IPR051012">
    <property type="entry name" value="CellSynth/LPSAsmb/PSIAsmb"/>
</dbReference>
<dbReference type="PANTHER" id="PTHR45586">
    <property type="entry name" value="TPR REPEAT-CONTAINING PROTEIN PA4667"/>
    <property type="match status" value="1"/>
</dbReference>
<accession>A0A2S7U5I2</accession>
<sequence length="2907" mass="329463">MNFQKNPMKSLYTPLILSASLSLSFLYAGEAPSDKTLKYHKALQSRPLNEQLFERFYSAWIEDQQLEAMEKFLAQGKDKSWQKWALLARYQMRRSLNEEAITSLGHAIAKAPDPSTLLQLRAELYVRNMDFTNAINDLKQIEIKDNEDSIRTIRLLGKCYLRVNQVDEALALWTEAIKSSDVGIDFVDAAATEGEFKKAIELCSVLIEKTKKPYENVLYRIRLAELQGRAEAHEDALTTLKVTLDDTGNASWLEADILRKADSLFDRQGDFAGQINFYKSLYAEHKHRLQIKRKYAFLLAHNDNWEEAEKLFSEMLLSAPDDIQLRKDYILLLTNSEKQTKALSELEHLIKQVGNDQQLLLQKVDLLTQLDRKDEVEAVIKTIDSIAGESESEQIRISQIYLQNGFKEQAEKILTTLAGDDSNLLAKESLASFFLRNERKEEALATLEKATLGADIESLIRITSNIAKAGAPVKAYDILLARSSEFSSDTRYLYGICQLAISSNNEDSALHFSEDILHLATRPQELEDAIKMALKMITRASAVESYLKKLEAKKNLAEQDRCLLAALYASSDEINKARELVTTDSPAELTSYFWASLLVQYRLTDEACEVLLKLVDSPAGRNAVFLRKLCQLQKSTGDFDAAYQTVKKWKEIAPNDKIAWIWESELLQSLGETGKSIANLRRATARFENAGDLFSLLSKQYLAAGMYSDAHQVLWKSFENATSVDSKIHWSRELVNLNYDLANLDELRNEFQKRRSGNNKSISPVLALIQIAIKEQDLDGEREFTKEALALQPNNEKLLLNLGGIEERLGNPKFAENYYKQAAHLSNAKSARNRLLKFYFRTGQEQKAFFLVKSKSDTSDPRKAENIAIEMYKLGYLEMAITSLEDFLVQTPNDWRLKYLYATLLEENNQQEEAAQHFMALSTAHGELTGVEAKEPNFYPASYPASYPRVLNYDYNAYRYRSNLDNLHHSQSQSLEQFFLLPNSVEELQVLAHTHLFNLMAIAGPSPLYNKILAHLTKEDVKEPEIVAEVIFKNLMSRGYYHFNDHPRFVQWLRQKNPDSALMARVYIRSSQGLDPDEAVEMLESFKGLKDIESYAASQLLLSKSSDENFLLGKEIISKQLKEKVVLSPQIFMLISTACFTTNDERSEERTKVLLDIVTLAFDQLDESEERDIHILSVPSLLFALTGDDQRLLKILNNKKLKDSVKNISANRSFEPGRTDFGHLIHKKSNNVEHLIEANLGYLQKKMFDNETVLPGLDRDAIKVTLRRIIPQIESKIIASQILSTIGEDEQSLAVLSEEVASKGDEMKAATLSLAFKLELEEKYSDALEGYIKYRKFATTPYTKALVDSRILQVAQKCEKEQTANHSGVLLSALTTFLSSPDSYLVRYASEFATKLDIKLPRVAVNKKMRKKREPILQSINGTAYRDLHKRITPMVEAGQQDAAIRLSARLFAGYMHIKKRLPSIQDLFSSLKENQLEDAFLLEIEKDSSTSALKNKNYVFALHLLDRESKILPAINSLEDSRIYEQWNQVRLALQLYATDPTRAIELLSSATKEASESIEIPASITLSRKQWYNWGALVADYVQSLDKSTLKDQDMLWLVPVVSNIADSQRFFDGKQHISSIFVANTVIQKEQKRSESVSNIAHTLLSSQKTADIGFLLLMSLDESGKIAKADRVQWMQTYLMTGALTGDGVSDSRSRYLYRSWVDRYVRGKSAEFSDYFYRALKKQGSGTILPEAFLKKLKAQEPETATVIDQVLALSKLKGDSFKKRSVELADTWKKEKSSNYHKLADNLGNLSPYTKKRVKLELAKILTDLKKYASLDYDKQSKVMQRTISLLTICSEDISDAYTEEKYKEIVESILGDRSEWPDRNGSLSGRNGVEQICYRLTSVLLKQPELVAPILKASWTYELPLQDVSYDVIRLFTEHTFDDPDSFIKFLEKFGLIGDVDEYFPLVMRTGNRQNFYQIAQVQTPLAEVSHHIRKQISGLEKWGKVVEALKKRKVGRFGALLTAACFTQHYKYKRALVLLALQENVDALLALPDQKLVAIYTNFKMHLPKSASQDNAKISKLMSKFEELSSREALTSLEKMIVNLDSGQTFSSSNNSSYIIYQTEKTAAQLLSSVVKSYPKKALQFVKSYEAAYSKHVRTGGSYSRSSSSNTAISATKDQLLEDTFGLLRQANQPAKVYFNFIAAVQSDKDLSEKLYWNYNTYYPLERARGSKKHAKKKQQWLYLDTMAKEFSALSYGAQSIAAAAIIHEYSEYTNSSSWSTEMHNPVIVDWLEKADESPIYNALSMVAARYCKPSEGKFERFKPFLISYLADKNVPDSFRLYCAADNLKNYPALIKDEEFNSTVIALNKAHLNGNRSARTSLQQELIEAYARAAKSQGSNSAAHAMLETWATSAKRPMRGEVQTIYGSLSKAAISLSVLTENHNTTNWLLGNTNGGIRGNTPIIITLIKGQQYAIAKRLLPLPGKLYQVTNKNSLYDKELETAVKGFKEFINNPRTSFRFECELLYTKDGQNDAAPEESFIQRTARLSKELVAIGAINREAKVEALVGLNRCRLGVITNQQLVADTVKGKSFDSLLTAYATNSSDKYKRWLTELYQFHAMNEMLKGNIAPLKSIVDSIIKADDDRNISYLARRIQSNMAFTMCYPLVEAVRSQTAEQLEAILPLLQRLAIHAHQKGYSVIRCCTSPLAYAKLVSHALGRRDELDSWGDNLTEEVKKKFDASMKRANIPAYIALPSSGVSHWLSAENKEYRIDLYKWVYANSEAANSMTKSLSTKSLSWAAKDVPGKGLTEAEAFELTGAEQTHPDAKKSLLVHRAWHYYEKKEYTKALADYAAAMTLMETPSKTWDPIYDDAAIYSAEIHLELDEKDKAVELAKSLRLQNISPREKKTKEHIVEKTRPA</sequence>
<dbReference type="Proteomes" id="UP000239907">
    <property type="component" value="Unassembled WGS sequence"/>
</dbReference>
<keyword evidence="5" id="KW-1185">Reference proteome</keyword>
<keyword evidence="2" id="KW-0802">TPR repeat</keyword>
<dbReference type="SUPFAM" id="SSF48452">
    <property type="entry name" value="TPR-like"/>
    <property type="match status" value="4"/>
</dbReference>
<evidence type="ECO:0000256" key="2">
    <source>
        <dbReference type="ARBA" id="ARBA00022803"/>
    </source>
</evidence>
<evidence type="ECO:0000313" key="5">
    <source>
        <dbReference type="Proteomes" id="UP000239907"/>
    </source>
</evidence>
<feature type="signal peptide" evidence="3">
    <location>
        <begin position="1"/>
        <end position="28"/>
    </location>
</feature>
<feature type="chain" id="PRO_5015498003" description="Tetratricopeptide repeat protein" evidence="3">
    <location>
        <begin position="29"/>
        <end position="2907"/>
    </location>
</feature>
<protein>
    <recommendedName>
        <fullName evidence="6">Tetratricopeptide repeat protein</fullName>
    </recommendedName>
</protein>
<evidence type="ECO:0000313" key="4">
    <source>
        <dbReference type="EMBL" id="PQJ29767.1"/>
    </source>
</evidence>
<dbReference type="EMBL" id="MQWA01000001">
    <property type="protein sequence ID" value="PQJ29767.1"/>
    <property type="molecule type" value="Genomic_DNA"/>
</dbReference>
<dbReference type="PANTHER" id="PTHR45586:SF1">
    <property type="entry name" value="LIPOPOLYSACCHARIDE ASSEMBLY PROTEIN B"/>
    <property type="match status" value="1"/>
</dbReference>
<evidence type="ECO:0000256" key="3">
    <source>
        <dbReference type="SAM" id="SignalP"/>
    </source>
</evidence>
<name>A0A2S7U5I2_9BACT</name>
<dbReference type="Gene3D" id="1.25.40.10">
    <property type="entry name" value="Tetratricopeptide repeat domain"/>
    <property type="match status" value="3"/>
</dbReference>
<organism evidence="4 5">
    <name type="scientific">Rubritalea profundi</name>
    <dbReference type="NCBI Taxonomy" id="1658618"/>
    <lineage>
        <taxon>Bacteria</taxon>
        <taxon>Pseudomonadati</taxon>
        <taxon>Verrucomicrobiota</taxon>
        <taxon>Verrucomicrobiia</taxon>
        <taxon>Verrucomicrobiales</taxon>
        <taxon>Rubritaleaceae</taxon>
        <taxon>Rubritalea</taxon>
    </lineage>
</organism>
<evidence type="ECO:0008006" key="6">
    <source>
        <dbReference type="Google" id="ProtNLM"/>
    </source>
</evidence>
<keyword evidence="1" id="KW-0677">Repeat</keyword>
<dbReference type="InterPro" id="IPR019734">
    <property type="entry name" value="TPR_rpt"/>
</dbReference>
<dbReference type="RefSeq" id="WP_105044283.1">
    <property type="nucleotide sequence ID" value="NZ_MQWA01000001.1"/>
</dbReference>
<reference evidence="4 5" key="1">
    <citation type="submission" date="2016-12" db="EMBL/GenBank/DDBJ databases">
        <title>Study of bacterial adaptation to deep sea.</title>
        <authorList>
            <person name="Song J."/>
            <person name="Yoshizawa S."/>
            <person name="Kogure K."/>
        </authorList>
    </citation>
    <scope>NUCLEOTIDE SEQUENCE [LARGE SCALE GENOMIC DNA]</scope>
    <source>
        <strain evidence="4 5">SAORIC-165</strain>
    </source>
</reference>
<gene>
    <name evidence="4" type="ORF">BSZ32_15620</name>
</gene>
<evidence type="ECO:0000256" key="1">
    <source>
        <dbReference type="ARBA" id="ARBA00022737"/>
    </source>
</evidence>
<proteinExistence type="predicted"/>